<evidence type="ECO:0000256" key="7">
    <source>
        <dbReference type="ARBA" id="ARBA00022842"/>
    </source>
</evidence>
<dbReference type="InterPro" id="IPR052038">
    <property type="entry name" value="Type-VII_TA_antitoxin"/>
</dbReference>
<evidence type="ECO:0000313" key="10">
    <source>
        <dbReference type="Proteomes" id="UP000076964"/>
    </source>
</evidence>
<keyword evidence="2 9" id="KW-0808">Transferase</keyword>
<comment type="caution">
    <text evidence="9">The sequence shown here is derived from an EMBL/GenBank/DDBJ whole genome shotgun (WGS) entry which is preliminary data.</text>
</comment>
<dbReference type="Gene3D" id="3.30.460.10">
    <property type="entry name" value="Beta Polymerase, domain 2"/>
    <property type="match status" value="1"/>
</dbReference>
<dbReference type="GO" id="GO:0016779">
    <property type="term" value="F:nucleotidyltransferase activity"/>
    <property type="evidence" value="ECO:0007669"/>
    <property type="project" value="UniProtKB-KW"/>
</dbReference>
<evidence type="ECO:0000313" key="9">
    <source>
        <dbReference type="EMBL" id="OAG27039.1"/>
    </source>
</evidence>
<dbReference type="AlphaFoldDB" id="A0A177E7N9"/>
<feature type="domain" description="Polymerase beta nucleotidyltransferase" evidence="8">
    <location>
        <begin position="14"/>
        <end position="93"/>
    </location>
</feature>
<evidence type="ECO:0000256" key="2">
    <source>
        <dbReference type="ARBA" id="ARBA00022679"/>
    </source>
</evidence>
<dbReference type="SUPFAM" id="SSF81301">
    <property type="entry name" value="Nucleotidyltransferase"/>
    <property type="match status" value="1"/>
</dbReference>
<dbReference type="InterPro" id="IPR041633">
    <property type="entry name" value="Polbeta"/>
</dbReference>
<dbReference type="PANTHER" id="PTHR33571:SF14">
    <property type="entry name" value="PROTEIN ADENYLYLTRANSFERASE MJ0435-RELATED"/>
    <property type="match status" value="1"/>
</dbReference>
<evidence type="ECO:0000256" key="6">
    <source>
        <dbReference type="ARBA" id="ARBA00022840"/>
    </source>
</evidence>
<gene>
    <name evidence="9" type="ORF">TH606_09165</name>
</gene>
<evidence type="ECO:0000256" key="5">
    <source>
        <dbReference type="ARBA" id="ARBA00022741"/>
    </source>
</evidence>
<dbReference type="CDD" id="cd05403">
    <property type="entry name" value="NT_KNTase_like"/>
    <property type="match status" value="1"/>
</dbReference>
<sequence length="96" mass="11348">MKREEILNKLREYKPILEKKYGIVRLGIFGSVARGDIKDSSDVDVIVEIKDVDPFILLDIKEELTRLFGCRVDLIRLRKNLNKFLKKRIEREAIYV</sequence>
<evidence type="ECO:0000259" key="8">
    <source>
        <dbReference type="Pfam" id="PF18765"/>
    </source>
</evidence>
<dbReference type="GO" id="GO:0046872">
    <property type="term" value="F:metal ion binding"/>
    <property type="evidence" value="ECO:0007669"/>
    <property type="project" value="UniProtKB-KW"/>
</dbReference>
<comment type="cofactor">
    <cofactor evidence="1">
        <name>Mg(2+)</name>
        <dbReference type="ChEBI" id="CHEBI:18420"/>
    </cofactor>
</comment>
<keyword evidence="7" id="KW-0460">Magnesium</keyword>
<dbReference type="Pfam" id="PF18765">
    <property type="entry name" value="Polbeta"/>
    <property type="match status" value="1"/>
</dbReference>
<keyword evidence="10" id="KW-1185">Reference proteome</keyword>
<dbReference type="InterPro" id="IPR043519">
    <property type="entry name" value="NT_sf"/>
</dbReference>
<keyword evidence="3" id="KW-0548">Nucleotidyltransferase</keyword>
<proteinExistence type="predicted"/>
<protein>
    <submittedName>
        <fullName evidence="9">Nucleotidyltransferase</fullName>
    </submittedName>
</protein>
<evidence type="ECO:0000256" key="3">
    <source>
        <dbReference type="ARBA" id="ARBA00022695"/>
    </source>
</evidence>
<dbReference type="STRING" id="1795632.TH606_09165"/>
<dbReference type="Proteomes" id="UP000076964">
    <property type="component" value="Unassembled WGS sequence"/>
</dbReference>
<reference evidence="9 10" key="1">
    <citation type="submission" date="2016-02" db="EMBL/GenBank/DDBJ databases">
        <title>Draft genome sequence of Thermodesulfatator sp. S606.</title>
        <authorList>
            <person name="Lai Q."/>
            <person name="Cao J."/>
            <person name="Dupont S."/>
            <person name="Shao Z."/>
            <person name="Jebbar M."/>
            <person name="Alain K."/>
        </authorList>
    </citation>
    <scope>NUCLEOTIDE SEQUENCE [LARGE SCALE GENOMIC DNA]</scope>
    <source>
        <strain evidence="9 10">S606</strain>
    </source>
</reference>
<keyword evidence="5" id="KW-0547">Nucleotide-binding</keyword>
<dbReference type="GO" id="GO:0005524">
    <property type="term" value="F:ATP binding"/>
    <property type="evidence" value="ECO:0007669"/>
    <property type="project" value="UniProtKB-KW"/>
</dbReference>
<evidence type="ECO:0000256" key="4">
    <source>
        <dbReference type="ARBA" id="ARBA00022723"/>
    </source>
</evidence>
<dbReference type="EMBL" id="LSFI01000044">
    <property type="protein sequence ID" value="OAG27039.1"/>
    <property type="molecule type" value="Genomic_DNA"/>
</dbReference>
<dbReference type="OrthoDB" id="9809668at2"/>
<accession>A0A177E7N9</accession>
<dbReference type="PANTHER" id="PTHR33571">
    <property type="entry name" value="SSL8005 PROTEIN"/>
    <property type="match status" value="1"/>
</dbReference>
<name>A0A177E7N9_9BACT</name>
<keyword evidence="6" id="KW-0067">ATP-binding</keyword>
<organism evidence="9 10">
    <name type="scientific">Thermodesulfatator autotrophicus</name>
    <dbReference type="NCBI Taxonomy" id="1795632"/>
    <lineage>
        <taxon>Bacteria</taxon>
        <taxon>Pseudomonadati</taxon>
        <taxon>Thermodesulfobacteriota</taxon>
        <taxon>Thermodesulfobacteria</taxon>
        <taxon>Thermodesulfobacteriales</taxon>
        <taxon>Thermodesulfatatoraceae</taxon>
        <taxon>Thermodesulfatator</taxon>
    </lineage>
</organism>
<evidence type="ECO:0000256" key="1">
    <source>
        <dbReference type="ARBA" id="ARBA00001946"/>
    </source>
</evidence>
<dbReference type="RefSeq" id="WP_068543156.1">
    <property type="nucleotide sequence ID" value="NZ_LSFI01000044.1"/>
</dbReference>
<keyword evidence="4" id="KW-0479">Metal-binding</keyword>